<keyword evidence="11" id="KW-0378">Hydrolase</keyword>
<evidence type="ECO:0000256" key="13">
    <source>
        <dbReference type="ARBA" id="ARBA00022993"/>
    </source>
</evidence>
<evidence type="ECO:0000256" key="10">
    <source>
        <dbReference type="ARBA" id="ARBA00022777"/>
    </source>
</evidence>
<dbReference type="FunFam" id="1.20.1700.10:FF:000002">
    <property type="entry name" value="Pantothenate kinase 2"/>
    <property type="match status" value="1"/>
</dbReference>
<dbReference type="GO" id="GO:0015937">
    <property type="term" value="P:coenzyme A biosynthetic process"/>
    <property type="evidence" value="ECO:0007669"/>
    <property type="project" value="UniProtKB-KW"/>
</dbReference>
<dbReference type="Pfam" id="PF03630">
    <property type="entry name" value="Fumble"/>
    <property type="match status" value="1"/>
</dbReference>
<evidence type="ECO:0000256" key="16">
    <source>
        <dbReference type="ARBA" id="ARBA00029319"/>
    </source>
</evidence>
<dbReference type="CDD" id="cd24123">
    <property type="entry name" value="ASKHA_NBD_PanK-II_Pank4"/>
    <property type="match status" value="1"/>
</dbReference>
<evidence type="ECO:0000313" key="26">
    <source>
        <dbReference type="EMBL" id="KAG6747059.1"/>
    </source>
</evidence>
<comment type="cofactor">
    <cofactor evidence="2">
        <name>Ni(2+)</name>
        <dbReference type="ChEBI" id="CHEBI:49786"/>
    </cofactor>
</comment>
<dbReference type="GO" id="GO:0005829">
    <property type="term" value="C:cytosol"/>
    <property type="evidence" value="ECO:0007669"/>
    <property type="project" value="TreeGrafter"/>
</dbReference>
<accession>A0A8X7YA86</accession>
<evidence type="ECO:0000256" key="22">
    <source>
        <dbReference type="ARBA" id="ARBA00075239"/>
    </source>
</evidence>
<comment type="catalytic activity">
    <reaction evidence="15">
        <text>(R)-4'-phosphopantetheine + H2O = (R)-pantetheine + phosphate</text>
        <dbReference type="Rhea" id="RHEA:68328"/>
        <dbReference type="ChEBI" id="CHEBI:15377"/>
        <dbReference type="ChEBI" id="CHEBI:16753"/>
        <dbReference type="ChEBI" id="CHEBI:43474"/>
        <dbReference type="ChEBI" id="CHEBI:61723"/>
    </reaction>
    <physiologicalReaction direction="left-to-right" evidence="15">
        <dbReference type="Rhea" id="RHEA:68329"/>
    </physiologicalReaction>
</comment>
<keyword evidence="8" id="KW-0479">Metal-binding</keyword>
<evidence type="ECO:0000256" key="14">
    <source>
        <dbReference type="ARBA" id="ARBA00023211"/>
    </source>
</evidence>
<comment type="function">
    <text evidence="19">Catalyzes the phosphorylation of pantothenate the first step in CoA biosynthesis. May play a role in the physiological regulation of the intracellular CoA concentration. Functionally redudant with PANK1. The phosphatase activity shows preference for normal or oxidatively damaged intermediates of 4'-phosphopantetheine, which provides strong indirect evidence that the phosphatase activity pre-empts damage in the CoA pathway. Hydrolyzing excess 4'-phosphopantetheine could constitute a directed overflow mechanism to prevent its oxidation to the S-sulfonate, sulfonate, or other forms. Hydrolyzing 4'-phosphopantetheine sulfonate or S-sulfonate would forestall their conversion to inactive forms of CoA and acyl carrier protein.</text>
</comment>
<evidence type="ECO:0000256" key="15">
    <source>
        <dbReference type="ARBA" id="ARBA00029312"/>
    </source>
</evidence>
<dbReference type="InterPro" id="IPR004567">
    <property type="entry name" value="Type_II_PanK"/>
</dbReference>
<evidence type="ECO:0000256" key="4">
    <source>
        <dbReference type="ARBA" id="ARBA00005538"/>
    </source>
</evidence>
<comment type="catalytic activity">
    <reaction evidence="17">
        <text>(R)-4'-phosphopantothenate + H2O = (R)-pantothenate + phosphate</text>
        <dbReference type="Rhea" id="RHEA:68332"/>
        <dbReference type="ChEBI" id="CHEBI:10986"/>
        <dbReference type="ChEBI" id="CHEBI:15377"/>
        <dbReference type="ChEBI" id="CHEBI:29032"/>
        <dbReference type="ChEBI" id="CHEBI:43474"/>
    </reaction>
    <physiologicalReaction direction="left-to-right" evidence="17">
        <dbReference type="Rhea" id="RHEA:68333"/>
    </physiologicalReaction>
</comment>
<proteinExistence type="inferred from homology"/>
<evidence type="ECO:0000256" key="9">
    <source>
        <dbReference type="ARBA" id="ARBA00022741"/>
    </source>
</evidence>
<dbReference type="InterPro" id="IPR026960">
    <property type="entry name" value="RVT-Znf"/>
</dbReference>
<dbReference type="GO" id="GO:0016787">
    <property type="term" value="F:hydrolase activity"/>
    <property type="evidence" value="ECO:0007669"/>
    <property type="project" value="UniProtKB-KW"/>
</dbReference>
<comment type="caution">
    <text evidence="26">The sequence shown here is derived from an EMBL/GenBank/DDBJ whole genome shotgun (WGS) entry which is preliminary data.</text>
</comment>
<comment type="cofactor">
    <cofactor evidence="1">
        <name>Mn(2+)</name>
        <dbReference type="ChEBI" id="CHEBI:29035"/>
    </cofactor>
</comment>
<dbReference type="EC" id="2.7.1.33" evidence="5"/>
<dbReference type="AlphaFoldDB" id="A0A8X7YA86"/>
<keyword evidence="9" id="KW-0547">Nucleotide-binding</keyword>
<keyword evidence="13" id="KW-0173">Coenzyme A biosynthesis</keyword>
<feature type="compositionally biased region" description="Polar residues" evidence="23">
    <location>
        <begin position="76"/>
        <end position="87"/>
    </location>
</feature>
<evidence type="ECO:0000256" key="7">
    <source>
        <dbReference type="ARBA" id="ARBA00022679"/>
    </source>
</evidence>
<dbReference type="GO" id="GO:0004594">
    <property type="term" value="F:pantothenate kinase activity"/>
    <property type="evidence" value="ECO:0007669"/>
    <property type="project" value="UniProtKB-EC"/>
</dbReference>
<keyword evidence="14" id="KW-0464">Manganese</keyword>
<comment type="catalytic activity">
    <reaction evidence="18">
        <text>(R)-pantothenate + ATP = (R)-4'-phosphopantothenate + ADP + H(+)</text>
        <dbReference type="Rhea" id="RHEA:16373"/>
        <dbReference type="ChEBI" id="CHEBI:10986"/>
        <dbReference type="ChEBI" id="CHEBI:15378"/>
        <dbReference type="ChEBI" id="CHEBI:29032"/>
        <dbReference type="ChEBI" id="CHEBI:30616"/>
        <dbReference type="ChEBI" id="CHEBI:456216"/>
        <dbReference type="EC" id="2.7.1.33"/>
    </reaction>
    <physiologicalReaction direction="left-to-right" evidence="18">
        <dbReference type="Rhea" id="RHEA:16374"/>
    </physiologicalReaction>
</comment>
<reference evidence="26" key="1">
    <citation type="journal article" date="2020" name="bioRxiv">
        <title>Hybrid origin of Populus tomentosa Carr. identified through genome sequencing and phylogenomic analysis.</title>
        <authorList>
            <person name="An X."/>
            <person name="Gao K."/>
            <person name="Chen Z."/>
            <person name="Li J."/>
            <person name="Yang X."/>
            <person name="Yang X."/>
            <person name="Zhou J."/>
            <person name="Guo T."/>
            <person name="Zhao T."/>
            <person name="Huang S."/>
            <person name="Miao D."/>
            <person name="Khan W.U."/>
            <person name="Rao P."/>
            <person name="Ye M."/>
            <person name="Lei B."/>
            <person name="Liao W."/>
            <person name="Wang J."/>
            <person name="Ji L."/>
            <person name="Li Y."/>
            <person name="Guo B."/>
            <person name="Mustafa N.S."/>
            <person name="Li S."/>
            <person name="Yun Q."/>
            <person name="Keller S.R."/>
            <person name="Mao J."/>
            <person name="Zhang R."/>
            <person name="Strauss S.H."/>
        </authorList>
    </citation>
    <scope>NUCLEOTIDE SEQUENCE</scope>
    <source>
        <strain evidence="26">GM15</strain>
        <tissue evidence="26">Leaf</tissue>
    </source>
</reference>
<protein>
    <recommendedName>
        <fullName evidence="21">Pantothenate kinase 2</fullName>
        <ecNumber evidence="5">2.7.1.33</ecNumber>
    </recommendedName>
    <alternativeName>
        <fullName evidence="22">Pantothenic acid kinase 2</fullName>
    </alternativeName>
</protein>
<evidence type="ECO:0000259" key="25">
    <source>
        <dbReference type="Pfam" id="PF13966"/>
    </source>
</evidence>
<evidence type="ECO:0000256" key="2">
    <source>
        <dbReference type="ARBA" id="ARBA00001967"/>
    </source>
</evidence>
<keyword evidence="27" id="KW-1185">Reference proteome</keyword>
<dbReference type="EMBL" id="JAAWWB010000029">
    <property type="protein sequence ID" value="KAG6747059.1"/>
    <property type="molecule type" value="Genomic_DNA"/>
</dbReference>
<dbReference type="Proteomes" id="UP000886885">
    <property type="component" value="Chromosome 15A"/>
</dbReference>
<dbReference type="PANTHER" id="PTHR12280">
    <property type="entry name" value="PANTOTHENATE KINASE"/>
    <property type="match status" value="1"/>
</dbReference>
<gene>
    <name evidence="26" type="ORF">POTOM_049437</name>
</gene>
<evidence type="ECO:0000256" key="21">
    <source>
        <dbReference type="ARBA" id="ARBA00068274"/>
    </source>
</evidence>
<feature type="domain" description="Damage-control phosphatase ARMT1-like metal-binding" evidence="24">
    <location>
        <begin position="874"/>
        <end position="1214"/>
    </location>
</feature>
<evidence type="ECO:0000259" key="24">
    <source>
        <dbReference type="Pfam" id="PF01937"/>
    </source>
</evidence>
<evidence type="ECO:0000256" key="5">
    <source>
        <dbReference type="ARBA" id="ARBA00012102"/>
    </source>
</evidence>
<keyword evidence="7" id="KW-0808">Transferase</keyword>
<name>A0A8X7YA86_POPTO</name>
<evidence type="ECO:0000256" key="3">
    <source>
        <dbReference type="ARBA" id="ARBA00005225"/>
    </source>
</evidence>
<dbReference type="NCBIfam" id="TIGR00555">
    <property type="entry name" value="panK_eukar"/>
    <property type="match status" value="1"/>
</dbReference>
<keyword evidence="12" id="KW-0067">ATP-binding</keyword>
<evidence type="ECO:0000256" key="18">
    <source>
        <dbReference type="ARBA" id="ARBA00051980"/>
    </source>
</evidence>
<organism evidence="26 27">
    <name type="scientific">Populus tomentosa</name>
    <name type="common">Chinese white poplar</name>
    <dbReference type="NCBI Taxonomy" id="118781"/>
    <lineage>
        <taxon>Eukaryota</taxon>
        <taxon>Viridiplantae</taxon>
        <taxon>Streptophyta</taxon>
        <taxon>Embryophyta</taxon>
        <taxon>Tracheophyta</taxon>
        <taxon>Spermatophyta</taxon>
        <taxon>Magnoliopsida</taxon>
        <taxon>eudicotyledons</taxon>
        <taxon>Gunneridae</taxon>
        <taxon>Pentapetalae</taxon>
        <taxon>rosids</taxon>
        <taxon>fabids</taxon>
        <taxon>Malpighiales</taxon>
        <taxon>Salicaceae</taxon>
        <taxon>Saliceae</taxon>
        <taxon>Populus</taxon>
    </lineage>
</organism>
<dbReference type="FunFam" id="3.30.420.510:FF:000003">
    <property type="entry name" value="Pantothenate kinase 2"/>
    <property type="match status" value="1"/>
</dbReference>
<feature type="domain" description="Reverse transcriptase zinc-binding" evidence="25">
    <location>
        <begin position="199"/>
        <end position="266"/>
    </location>
</feature>
<evidence type="ECO:0000256" key="20">
    <source>
        <dbReference type="ARBA" id="ARBA00061149"/>
    </source>
</evidence>
<evidence type="ECO:0000256" key="8">
    <source>
        <dbReference type="ARBA" id="ARBA00022723"/>
    </source>
</evidence>
<comment type="pathway">
    <text evidence="3">Cofactor biosynthesis; coenzyme A biosynthesis; CoA from (R)-pantothenate: step 1/5.</text>
</comment>
<keyword evidence="10" id="KW-0418">Kinase</keyword>
<dbReference type="Pfam" id="PF01937">
    <property type="entry name" value="ARMT1-like_dom"/>
    <property type="match status" value="1"/>
</dbReference>
<evidence type="ECO:0000256" key="6">
    <source>
        <dbReference type="ARBA" id="ARBA00022596"/>
    </source>
</evidence>
<dbReference type="GO" id="GO:0046872">
    <property type="term" value="F:metal ion binding"/>
    <property type="evidence" value="ECO:0007669"/>
    <property type="project" value="UniProtKB-KW"/>
</dbReference>
<comment type="similarity">
    <text evidence="4">In the N-terminal section; belongs to the type II pantothenate kinase family.</text>
</comment>
<keyword evidence="6" id="KW-0533">Nickel</keyword>
<feature type="region of interest" description="Disordered" evidence="23">
    <location>
        <begin position="65"/>
        <end position="88"/>
    </location>
</feature>
<dbReference type="GO" id="GO:0005524">
    <property type="term" value="F:ATP binding"/>
    <property type="evidence" value="ECO:0007669"/>
    <property type="project" value="UniProtKB-KW"/>
</dbReference>
<evidence type="ECO:0000256" key="23">
    <source>
        <dbReference type="SAM" id="MobiDB-lite"/>
    </source>
</evidence>
<dbReference type="FunFam" id="3.30.420.40:FF:000273">
    <property type="entry name" value="Pantothenate kinase 2"/>
    <property type="match status" value="1"/>
</dbReference>
<dbReference type="PANTHER" id="PTHR12280:SF20">
    <property type="entry name" value="4'-PHOSPHOPANTETHEINE PHOSPHATASE"/>
    <property type="match status" value="1"/>
</dbReference>
<evidence type="ECO:0000256" key="11">
    <source>
        <dbReference type="ARBA" id="ARBA00022801"/>
    </source>
</evidence>
<sequence length="1230" mass="136430">MAGLKEDPILGIDGITIKEELEIGKPEIDKSREDHPVLETGGAVIKGESLINNRSVIDKVREEGSCGQVERDMGPPTSNSIHRSGSRPQLDLSKAAIEGTFEERDPTILLPNQSDDISHLALDIGGSGESSATLKIGLWFCVGNDVNISFWHDIWVGSLHLSASYPDLYSLAEDRLSAVHLCYNLREKCIWIHDVKGDYTVRSCSSLIDRVTLGENSPIQSFVWKSIAPPKVEAFVWLAAMGKVQTNDFLQQIRIVGQAASMCPFAIPHVKQPIFFCSRDVWLVWSKVMNWCDYSWSIPSTLNGFFQLSDLFAHGHVQRKVWIAYWVKSIDETFVCTGNDSIKSSEVGNSSLSSLIKLVYFSRHQDRPTTDKRKKTVKERFGISNGNRRSYPILGGRLHFVKFETSKINECLDFISSKQLHCGGMDSHSWHSETSSNGNAVIKATGGGAYKFADLFKERLGVSLDKEDEMDCLVAGANFLLKRSRLFLSLFEYDETSVLVTIGMMELLLAIRHEAFTHMEGQKEFVQIDQNDLFPYLLVNIGSGVSMIKVDGDGKFERVSGTNVGGGTYWGLGRLLTKCKSFDELLELSQRGDNRTIDMLVGDIYGGMDYSKIGLSASTIASSFGKTISEKKELTDYRPEDISLSLLRMISYNIGQISYLNALRFGLKRIFFGGFFIRGHAYTMDTISFAVHFWSKGEAQAMFLRHEGFLGVLGAFMSYEKHGLDDLMVHQLVERFPMGAPYIGGKIHGPPLGNLNEKASAISWMEKFVQKGTEITAPVPMAPPGTTGLGGFEVPSSKGGTLRSDASALNVGVLHLVPTLEVFPQLADPKMYEPNTIDLSDHNELEYWFTVLSEHLSDLVDKAVASEGGTDDAKRRGDAFARAFSAHLARLMEEPAAYGKLGLANLLELREECLREFQFVDVYRSIKQRVHTTRGISMPEWEMLRENEASLAVLPGLLAELDSMTEASPFFLFLIGIKSFNSETRLLTLIEGVLAANIFDWGSRACVELYHKGTIIEIYRMSRNKMQRPWRVDDFDVFKERMLGSGDKKPHPHKRALLFVDNSGADVVLGMLPLARELLQRGTEVVLVANSLPALNDVTAMELPDIVAEAAKNCDILRRAAEAGGLLVDAMINTSDGSKENSSSVPLMVVENGCGSPCIDLRQVSSELAAAAKDADLIILEGMGRALHTNFNARFKCEALKLAMVKNQRLAEKLIKGNIYDCVCRYEPAS</sequence>
<evidence type="ECO:0000256" key="1">
    <source>
        <dbReference type="ARBA" id="ARBA00001936"/>
    </source>
</evidence>
<dbReference type="GO" id="GO:0005634">
    <property type="term" value="C:nucleus"/>
    <property type="evidence" value="ECO:0007669"/>
    <property type="project" value="TreeGrafter"/>
</dbReference>
<evidence type="ECO:0000256" key="17">
    <source>
        <dbReference type="ARBA" id="ARBA00050986"/>
    </source>
</evidence>
<dbReference type="OrthoDB" id="498611at2759"/>
<comment type="catalytic activity">
    <reaction evidence="16">
        <text>(R)-4'-phosphopantetheine sulfonate + H2O = (R)-pantetheine sulfonate + phosphate</text>
        <dbReference type="Rhea" id="RHEA:68336"/>
        <dbReference type="ChEBI" id="CHEBI:15377"/>
        <dbReference type="ChEBI" id="CHEBI:43474"/>
        <dbReference type="ChEBI" id="CHEBI:177300"/>
        <dbReference type="ChEBI" id="CHEBI:177301"/>
    </reaction>
    <physiologicalReaction direction="left-to-right" evidence="16">
        <dbReference type="Rhea" id="RHEA:68337"/>
    </physiologicalReaction>
</comment>
<evidence type="ECO:0000256" key="12">
    <source>
        <dbReference type="ARBA" id="ARBA00022840"/>
    </source>
</evidence>
<dbReference type="Pfam" id="PF13966">
    <property type="entry name" value="zf-RVT"/>
    <property type="match status" value="1"/>
</dbReference>
<dbReference type="InterPro" id="IPR002791">
    <property type="entry name" value="ARMT1-like_metal-bd"/>
</dbReference>
<evidence type="ECO:0000256" key="19">
    <source>
        <dbReference type="ARBA" id="ARBA00058977"/>
    </source>
</evidence>
<comment type="similarity">
    <text evidence="20">In the C-terminal section; belongs to the damage-control phosphatase family. Phosphopantetheine phosphatase II subfamily.</text>
</comment>
<evidence type="ECO:0000313" key="27">
    <source>
        <dbReference type="Proteomes" id="UP000886885"/>
    </source>
</evidence>